<evidence type="ECO:0000256" key="1">
    <source>
        <dbReference type="SAM" id="Phobius"/>
    </source>
</evidence>
<evidence type="ECO:0000259" key="2">
    <source>
        <dbReference type="Pfam" id="PF04326"/>
    </source>
</evidence>
<evidence type="ECO:0000313" key="4">
    <source>
        <dbReference type="Proteomes" id="UP001597094"/>
    </source>
</evidence>
<dbReference type="InterPro" id="IPR038461">
    <property type="entry name" value="Schlafen_AlbA_2_dom_sf"/>
</dbReference>
<proteinExistence type="predicted"/>
<feature type="domain" description="Schlafen AlbA-2" evidence="2">
    <location>
        <begin position="114"/>
        <end position="222"/>
    </location>
</feature>
<keyword evidence="1" id="KW-0472">Membrane</keyword>
<dbReference type="EMBL" id="JBHTLD010000039">
    <property type="protein sequence ID" value="MFD1185850.1"/>
    <property type="molecule type" value="Genomic_DNA"/>
</dbReference>
<dbReference type="Proteomes" id="UP001597094">
    <property type="component" value="Unassembled WGS sequence"/>
</dbReference>
<sequence length="235" mass="26177">MASIHPILLSVGSIEASHKEKSWLGEVALILQGNFSFQELERYILWLLIGLLIAVFILRVIAGNKKLLALRELRVIRHMKGLFREGENQAVALVPRLLGAPRQPKLGSSPELAVASTMAGLMNTQGGYLFIGVDKDGSCTGLEEDYKVLGKPGREDFHQHLLQVVGTILDPSCCARLKVSFHAMEGKDICRIQVKRAFSPVYVHVGEHAHFYIREGGCTRELEVTEVLEYIERMS</sequence>
<keyword evidence="1" id="KW-1133">Transmembrane helix</keyword>
<evidence type="ECO:0000313" key="3">
    <source>
        <dbReference type="EMBL" id="MFD1185850.1"/>
    </source>
</evidence>
<keyword evidence="4" id="KW-1185">Reference proteome</keyword>
<dbReference type="Pfam" id="PF04326">
    <property type="entry name" value="SLFN_AlbA_2"/>
    <property type="match status" value="1"/>
</dbReference>
<feature type="transmembrane region" description="Helical" evidence="1">
    <location>
        <begin position="43"/>
        <end position="62"/>
    </location>
</feature>
<keyword evidence="1" id="KW-0812">Transmembrane</keyword>
<accession>A0ABW3SMI8</accession>
<dbReference type="InterPro" id="IPR007421">
    <property type="entry name" value="Schlafen_AlbA_2_dom"/>
</dbReference>
<dbReference type="RefSeq" id="WP_377524255.1">
    <property type="nucleotide sequence ID" value="NZ_JBHTLD010000039.1"/>
</dbReference>
<protein>
    <submittedName>
        <fullName evidence="3">Helix-turn-helix domain-containing protein</fullName>
    </submittedName>
</protein>
<comment type="caution">
    <text evidence="3">The sequence shown here is derived from an EMBL/GenBank/DDBJ whole genome shotgun (WGS) entry which is preliminary data.</text>
</comment>
<dbReference type="Gene3D" id="3.30.950.30">
    <property type="entry name" value="Schlafen, AAA domain"/>
    <property type="match status" value="1"/>
</dbReference>
<reference evidence="4" key="1">
    <citation type="journal article" date="2019" name="Int. J. Syst. Evol. Microbiol.">
        <title>The Global Catalogue of Microorganisms (GCM) 10K type strain sequencing project: providing services to taxonomists for standard genome sequencing and annotation.</title>
        <authorList>
            <consortium name="The Broad Institute Genomics Platform"/>
            <consortium name="The Broad Institute Genome Sequencing Center for Infectious Disease"/>
            <person name="Wu L."/>
            <person name="Ma J."/>
        </authorList>
    </citation>
    <scope>NUCLEOTIDE SEQUENCE [LARGE SCALE GENOMIC DNA]</scope>
    <source>
        <strain evidence="4">JCM 31319</strain>
    </source>
</reference>
<organism evidence="3 4">
    <name type="scientific">Pontibacter rugosus</name>
    <dbReference type="NCBI Taxonomy" id="1745966"/>
    <lineage>
        <taxon>Bacteria</taxon>
        <taxon>Pseudomonadati</taxon>
        <taxon>Bacteroidota</taxon>
        <taxon>Cytophagia</taxon>
        <taxon>Cytophagales</taxon>
        <taxon>Hymenobacteraceae</taxon>
        <taxon>Pontibacter</taxon>
    </lineage>
</organism>
<gene>
    <name evidence="3" type="ORF">ACFQ2O_06490</name>
</gene>
<name>A0ABW3SMI8_9BACT</name>